<evidence type="ECO:0000259" key="1">
    <source>
        <dbReference type="Pfam" id="PF01370"/>
    </source>
</evidence>
<reference evidence="2" key="1">
    <citation type="journal article" date="2014" name="Front. Microbiol.">
        <title>High frequency of phylogenetically diverse reductive dehalogenase-homologous genes in deep subseafloor sedimentary metagenomes.</title>
        <authorList>
            <person name="Kawai M."/>
            <person name="Futagami T."/>
            <person name="Toyoda A."/>
            <person name="Takaki Y."/>
            <person name="Nishi S."/>
            <person name="Hori S."/>
            <person name="Arai W."/>
            <person name="Tsubouchi T."/>
            <person name="Morono Y."/>
            <person name="Uchiyama I."/>
            <person name="Ito T."/>
            <person name="Fujiyama A."/>
            <person name="Inagaki F."/>
            <person name="Takami H."/>
        </authorList>
    </citation>
    <scope>NUCLEOTIDE SEQUENCE</scope>
    <source>
        <strain evidence="2">Expedition CK06-06</strain>
    </source>
</reference>
<accession>X1B0K0</accession>
<protein>
    <recommendedName>
        <fullName evidence="1">NAD-dependent epimerase/dehydratase domain-containing protein</fullName>
    </recommendedName>
</protein>
<dbReference type="InterPro" id="IPR036291">
    <property type="entry name" value="NAD(P)-bd_dom_sf"/>
</dbReference>
<comment type="caution">
    <text evidence="2">The sequence shown here is derived from an EMBL/GenBank/DDBJ whole genome shotgun (WGS) entry which is preliminary data.</text>
</comment>
<dbReference type="EMBL" id="BART01013503">
    <property type="protein sequence ID" value="GAG77823.1"/>
    <property type="molecule type" value="Genomic_DNA"/>
</dbReference>
<evidence type="ECO:0000313" key="2">
    <source>
        <dbReference type="EMBL" id="GAG77823.1"/>
    </source>
</evidence>
<sequence>MKVLVTGGGGFLGSAICRQLLARGDEVVAYQRSAAEALEKQGALVVRGDIT</sequence>
<dbReference type="InterPro" id="IPR001509">
    <property type="entry name" value="Epimerase_deHydtase"/>
</dbReference>
<organism evidence="2">
    <name type="scientific">marine sediment metagenome</name>
    <dbReference type="NCBI Taxonomy" id="412755"/>
    <lineage>
        <taxon>unclassified sequences</taxon>
        <taxon>metagenomes</taxon>
        <taxon>ecological metagenomes</taxon>
    </lineage>
</organism>
<proteinExistence type="predicted"/>
<name>X1B0K0_9ZZZZ</name>
<dbReference type="AlphaFoldDB" id="X1B0K0"/>
<gene>
    <name evidence="2" type="ORF">S01H4_27574</name>
</gene>
<dbReference type="Pfam" id="PF01370">
    <property type="entry name" value="Epimerase"/>
    <property type="match status" value="1"/>
</dbReference>
<dbReference type="Gene3D" id="3.40.50.720">
    <property type="entry name" value="NAD(P)-binding Rossmann-like Domain"/>
    <property type="match status" value="1"/>
</dbReference>
<dbReference type="SUPFAM" id="SSF51735">
    <property type="entry name" value="NAD(P)-binding Rossmann-fold domains"/>
    <property type="match status" value="1"/>
</dbReference>
<feature type="non-terminal residue" evidence="2">
    <location>
        <position position="51"/>
    </location>
</feature>
<feature type="domain" description="NAD-dependent epimerase/dehydratase" evidence="1">
    <location>
        <begin position="3"/>
        <end position="51"/>
    </location>
</feature>